<dbReference type="GO" id="GO:0016787">
    <property type="term" value="F:hydrolase activity"/>
    <property type="evidence" value="ECO:0007669"/>
    <property type="project" value="UniProtKB-KW"/>
</dbReference>
<dbReference type="InterPro" id="IPR051121">
    <property type="entry name" value="FAH"/>
</dbReference>
<evidence type="ECO:0000313" key="10">
    <source>
        <dbReference type="Proteomes" id="UP000218628"/>
    </source>
</evidence>
<keyword evidence="5" id="KW-0413">Isomerase</keyword>
<reference evidence="5" key="4">
    <citation type="submission" date="2017-09" db="EMBL/GenBank/DDBJ databases">
        <title>FDA dAtabase for Regulatory Grade micrObial Sequences (FDA-ARGOS): Supporting development and validation of Infectious Disease Dx tests.</title>
        <authorList>
            <person name="Campos J."/>
            <person name="Goldberg B."/>
            <person name="Tallon L."/>
            <person name="Sadzewicz L."/>
            <person name="Ott S."/>
            <person name="Zhao X."/>
            <person name="Nagaraj S."/>
            <person name="Vavikolanu K."/>
            <person name="Aluvathingal J."/>
            <person name="Nadendla S."/>
            <person name="Geyer C."/>
            <person name="Nandy P."/>
            <person name="Hobson J."/>
            <person name="Sichtig H."/>
        </authorList>
    </citation>
    <scope>NUCLEOTIDE SEQUENCE</scope>
    <source>
        <strain evidence="5">FDAARGOS_369</strain>
    </source>
</reference>
<reference evidence="9" key="2">
    <citation type="submission" date="2015-08" db="EMBL/GenBank/DDBJ databases">
        <title>Complete genome sequence of Rothia mucilaginosa strain NUM-Rm6536.</title>
        <authorList>
            <person name="Nambu T."/>
        </authorList>
    </citation>
    <scope>NUCLEOTIDE SEQUENCE [LARGE SCALE GENOMIC DNA]</scope>
    <source>
        <strain evidence="9">NUM-Rm6536</strain>
    </source>
</reference>
<dbReference type="EMBL" id="JABZXL010000031">
    <property type="protein sequence ID" value="MBF1659905.1"/>
    <property type="molecule type" value="Genomic_DNA"/>
</dbReference>
<comment type="similarity">
    <text evidence="1">Belongs to the FAH family.</text>
</comment>
<dbReference type="Proteomes" id="UP000713964">
    <property type="component" value="Unassembled WGS sequence"/>
</dbReference>
<evidence type="ECO:0000313" key="5">
    <source>
        <dbReference type="EMBL" id="ATF63794.1"/>
    </source>
</evidence>
<sequence length="250" mass="26872">MRIARFTVNNELHFGLVEGDAGEETLRVLAGDPFYSGIEPTGTTYPIDQVRLLAPIIPRSKVIGAIANWAGTEAPASPQFFLKPNTTVIGPGDPVTLPEYSEAVSAEGELAVIIGRIAKSVPLERVHEVIFGYTVANDLTARDLLEDRQWTRAKGFDGSTPLGPWIETDLDTDSLNITTWVDGDVVQEGNTSEMHYSVAEQVAAASEIFTLLPGDVLLTGTPAGISVLRDGNEVEVEVEGIGSLVTRVRD</sequence>
<evidence type="ECO:0000313" key="8">
    <source>
        <dbReference type="EMBL" id="MBF1664506.1"/>
    </source>
</evidence>
<dbReference type="Gene3D" id="3.90.850.10">
    <property type="entry name" value="Fumarylacetoacetase-like, C-terminal domain"/>
    <property type="match status" value="1"/>
</dbReference>
<organism evidence="6">
    <name type="scientific">Rothia mucilaginosa</name>
    <dbReference type="NCBI Taxonomy" id="43675"/>
    <lineage>
        <taxon>Bacteria</taxon>
        <taxon>Bacillati</taxon>
        <taxon>Actinomycetota</taxon>
        <taxon>Actinomycetes</taxon>
        <taxon>Micrococcales</taxon>
        <taxon>Micrococcaceae</taxon>
        <taxon>Rothia</taxon>
    </lineage>
</organism>
<evidence type="ECO:0000259" key="3">
    <source>
        <dbReference type="Pfam" id="PF01557"/>
    </source>
</evidence>
<dbReference type="GO" id="GO:0044281">
    <property type="term" value="P:small molecule metabolic process"/>
    <property type="evidence" value="ECO:0007669"/>
    <property type="project" value="UniProtKB-ARBA"/>
</dbReference>
<evidence type="ECO:0000259" key="4">
    <source>
        <dbReference type="Pfam" id="PF10370"/>
    </source>
</evidence>
<dbReference type="Gene3D" id="2.30.30.370">
    <property type="entry name" value="FAH"/>
    <property type="match status" value="1"/>
</dbReference>
<dbReference type="SUPFAM" id="SSF56529">
    <property type="entry name" value="FAH"/>
    <property type="match status" value="1"/>
</dbReference>
<keyword evidence="6" id="KW-0378">Hydrolase</keyword>
<evidence type="ECO:0000313" key="6">
    <source>
        <dbReference type="EMBL" id="BAS20669.1"/>
    </source>
</evidence>
<dbReference type="Proteomes" id="UP000218628">
    <property type="component" value="Chromosome"/>
</dbReference>
<dbReference type="GeneID" id="61435478"/>
<reference evidence="6" key="1">
    <citation type="submission" date="2015-08" db="EMBL/GenBank/DDBJ databases">
        <title>Complete DNA Sequence of Pseudomonas syringae pv. actinidiae, the Causal Agent of Kiwifruit Canker Disease.</title>
        <authorList>
            <person name="Rikkerink E.H.A."/>
            <person name="Fineran P.C."/>
        </authorList>
    </citation>
    <scope>NUCLEOTIDE SEQUENCE</scope>
    <source>
        <strain evidence="6">NUM-Rm6536</strain>
    </source>
</reference>
<keyword evidence="2" id="KW-0479">Metal-binding</keyword>
<proteinExistence type="inferred from homology"/>
<dbReference type="GO" id="GO:0046872">
    <property type="term" value="F:metal ion binding"/>
    <property type="evidence" value="ECO:0007669"/>
    <property type="project" value="UniProtKB-KW"/>
</dbReference>
<dbReference type="InterPro" id="IPR036663">
    <property type="entry name" value="Fumarylacetoacetase_C_sf"/>
</dbReference>
<dbReference type="InterPro" id="IPR018833">
    <property type="entry name" value="Rv2993c-like_N"/>
</dbReference>
<feature type="domain" description="Rv2993c-like N-terminal" evidence="4">
    <location>
        <begin position="1"/>
        <end position="55"/>
    </location>
</feature>
<dbReference type="Pfam" id="PF01557">
    <property type="entry name" value="FAA_hydrolase"/>
    <property type="match status" value="1"/>
</dbReference>
<dbReference type="Proteomes" id="UP000756427">
    <property type="component" value="Unassembled WGS sequence"/>
</dbReference>
<dbReference type="RefSeq" id="WP_005507404.1">
    <property type="nucleotide sequence ID" value="NZ_AP014938.1"/>
</dbReference>
<evidence type="ECO:0000313" key="7">
    <source>
        <dbReference type="EMBL" id="MBF1659905.1"/>
    </source>
</evidence>
<reference evidence="7" key="5">
    <citation type="submission" date="2020-04" db="EMBL/GenBank/DDBJ databases">
        <title>Deep metagenomics examines the oral microbiome during advanced dental caries in children, revealing novel taxa and co-occurrences with host molecules.</title>
        <authorList>
            <person name="Baker J.L."/>
            <person name="Morton J.T."/>
            <person name="Dinis M."/>
            <person name="Alvarez R."/>
            <person name="Tran N.C."/>
            <person name="Knight R."/>
            <person name="Edlund A."/>
        </authorList>
    </citation>
    <scope>NUCLEOTIDE SEQUENCE</scope>
    <source>
        <strain evidence="7">JCVI_29_bin.11</strain>
        <strain evidence="8">JCVI_44_bin.2</strain>
    </source>
</reference>
<name>A0A0K2S0R4_9MICC</name>
<reference evidence="10" key="3">
    <citation type="submission" date="2017-09" db="EMBL/GenBank/DDBJ databases">
        <title>FDA dAtabase for Regulatory Grade micrObial Sequences (FDA-ARGOS): Supporting development and validation of Infectious Disease Dx tests.</title>
        <authorList>
            <person name="Minogue T."/>
            <person name="Wolcott M."/>
            <person name="Wasieloski L."/>
            <person name="Aguilar W."/>
            <person name="Moore D."/>
            <person name="Tallon L."/>
            <person name="Sadzewicz L."/>
            <person name="Ott S."/>
            <person name="Zhao X."/>
            <person name="Nagaraj S."/>
            <person name="Vavikolanu K."/>
            <person name="Aluvathingal J."/>
            <person name="Nadendla S."/>
            <person name="Sichtig H."/>
        </authorList>
    </citation>
    <scope>NUCLEOTIDE SEQUENCE [LARGE SCALE GENOMIC DNA]</scope>
    <source>
        <strain evidence="10">FDAARGOS_369</strain>
    </source>
</reference>
<dbReference type="EMBL" id="CP023510">
    <property type="protein sequence ID" value="ATF63794.1"/>
    <property type="molecule type" value="Genomic_DNA"/>
</dbReference>
<dbReference type="PATRIC" id="fig|43675.28.peg.1455"/>
<dbReference type="EMBL" id="JABZXR010000048">
    <property type="protein sequence ID" value="MBF1664506.1"/>
    <property type="molecule type" value="Genomic_DNA"/>
</dbReference>
<evidence type="ECO:0000256" key="1">
    <source>
        <dbReference type="ARBA" id="ARBA00010211"/>
    </source>
</evidence>
<accession>A0A0K2S0R4</accession>
<protein>
    <submittedName>
        <fullName evidence="5">2-hydroxyhepta-2,4-diene-1,7-dioate isomerase</fullName>
    </submittedName>
    <submittedName>
        <fullName evidence="6">Fumarylacetoacetate hydrolase family protein</fullName>
    </submittedName>
</protein>
<dbReference type="InterPro" id="IPR011234">
    <property type="entry name" value="Fumarylacetoacetase-like_C"/>
</dbReference>
<dbReference type="PANTHER" id="PTHR42796:SF4">
    <property type="entry name" value="FUMARYLACETOACETATE HYDROLASE DOMAIN-CONTAINING PROTEIN 2A"/>
    <property type="match status" value="1"/>
</dbReference>
<dbReference type="EMBL" id="AP014938">
    <property type="protein sequence ID" value="BAS20669.1"/>
    <property type="molecule type" value="Genomic_DNA"/>
</dbReference>
<dbReference type="PANTHER" id="PTHR42796">
    <property type="entry name" value="FUMARYLACETOACETATE HYDROLASE DOMAIN-CONTAINING PROTEIN 2A-RELATED"/>
    <property type="match status" value="1"/>
</dbReference>
<evidence type="ECO:0000256" key="2">
    <source>
        <dbReference type="ARBA" id="ARBA00022723"/>
    </source>
</evidence>
<evidence type="ECO:0000313" key="9">
    <source>
        <dbReference type="Proteomes" id="UP000066203"/>
    </source>
</evidence>
<dbReference type="Pfam" id="PF10370">
    <property type="entry name" value="Rv2993c-like_N"/>
    <property type="match status" value="1"/>
</dbReference>
<dbReference type="GO" id="GO:0016853">
    <property type="term" value="F:isomerase activity"/>
    <property type="evidence" value="ECO:0007669"/>
    <property type="project" value="UniProtKB-KW"/>
</dbReference>
<gene>
    <name evidence="5" type="ORF">CO690_08940</name>
    <name evidence="7" type="ORF">HXO58_08760</name>
    <name evidence="8" type="ORF">HXO64_08175</name>
    <name evidence="6" type="ORF">RM6536_1422</name>
</gene>
<dbReference type="Proteomes" id="UP000066203">
    <property type="component" value="Chromosome"/>
</dbReference>
<dbReference type="AlphaFoldDB" id="A0A0K2S0R4"/>
<feature type="domain" description="Fumarylacetoacetase-like C-terminal" evidence="3">
    <location>
        <begin position="73"/>
        <end position="249"/>
    </location>
</feature>